<feature type="compositionally biased region" description="Polar residues" evidence="1">
    <location>
        <begin position="123"/>
        <end position="143"/>
    </location>
</feature>
<feature type="compositionally biased region" description="Acidic residues" evidence="1">
    <location>
        <begin position="150"/>
        <end position="166"/>
    </location>
</feature>
<accession>A0ABN7SVQ4</accession>
<sequence length="286" mass="33274">MLRMVDDNSAPFRNSSRRIQSHSLQLLLFETSVTEKNALEGAPDRLGWIWDSKKAKQADGKRRMFIKNRKLVFEPPLETISGTYEIPDWVEEEDKKSREKKSARGTNQKKGKKKKQNKKLNKRPSTQQHDVQDKLSSSQAECSSSRDTELELDNGDVADLVTEDNEDRPSNEEPSNEMASLAEDLDGTHLEEEECPEPEVEKNTRAKSVDKKTLQRERLEAFMMCQICYEYYDDGKRAKYSHACGHCCCWTCMKMEFARQRNIGRKKFYCHCGFEIHEKKIIRMFA</sequence>
<organism evidence="2 3">
    <name type="scientific">Oikopleura dioica</name>
    <name type="common">Tunicate</name>
    <dbReference type="NCBI Taxonomy" id="34765"/>
    <lineage>
        <taxon>Eukaryota</taxon>
        <taxon>Metazoa</taxon>
        <taxon>Chordata</taxon>
        <taxon>Tunicata</taxon>
        <taxon>Appendicularia</taxon>
        <taxon>Copelata</taxon>
        <taxon>Oikopleuridae</taxon>
        <taxon>Oikopleura</taxon>
    </lineage>
</organism>
<proteinExistence type="predicted"/>
<evidence type="ECO:0000313" key="2">
    <source>
        <dbReference type="EMBL" id="CAG5104965.1"/>
    </source>
</evidence>
<feature type="compositionally biased region" description="Basic and acidic residues" evidence="1">
    <location>
        <begin position="199"/>
        <end position="210"/>
    </location>
</feature>
<feature type="compositionally biased region" description="Basic residues" evidence="1">
    <location>
        <begin position="103"/>
        <end position="122"/>
    </location>
</feature>
<name>A0ABN7SVQ4_OIKDI</name>
<reference evidence="2 3" key="1">
    <citation type="submission" date="2021-04" db="EMBL/GenBank/DDBJ databases">
        <authorList>
            <person name="Bliznina A."/>
        </authorList>
    </citation>
    <scope>NUCLEOTIDE SEQUENCE [LARGE SCALE GENOMIC DNA]</scope>
</reference>
<dbReference type="SUPFAM" id="SSF57850">
    <property type="entry name" value="RING/U-box"/>
    <property type="match status" value="1"/>
</dbReference>
<dbReference type="EMBL" id="OU015566">
    <property type="protein sequence ID" value="CAG5104965.1"/>
    <property type="molecule type" value="Genomic_DNA"/>
</dbReference>
<dbReference type="Proteomes" id="UP001158576">
    <property type="component" value="Chromosome 1"/>
</dbReference>
<gene>
    <name evidence="2" type="ORF">OKIOD_LOCUS10478</name>
</gene>
<keyword evidence="3" id="KW-1185">Reference proteome</keyword>
<protein>
    <submittedName>
        <fullName evidence="2">Oidioi.mRNA.OKI2018_I69.chr1.g1713.t1.cds</fullName>
    </submittedName>
</protein>
<feature type="region of interest" description="Disordered" evidence="1">
    <location>
        <begin position="91"/>
        <end position="210"/>
    </location>
</feature>
<evidence type="ECO:0000313" key="3">
    <source>
        <dbReference type="Proteomes" id="UP001158576"/>
    </source>
</evidence>
<feature type="compositionally biased region" description="Basic and acidic residues" evidence="1">
    <location>
        <begin position="93"/>
        <end position="102"/>
    </location>
</feature>
<evidence type="ECO:0000256" key="1">
    <source>
        <dbReference type="SAM" id="MobiDB-lite"/>
    </source>
</evidence>